<dbReference type="Gene3D" id="3.30.1340.30">
    <property type="match status" value="4"/>
</dbReference>
<dbReference type="PROSITE" id="PS50914">
    <property type="entry name" value="BON"/>
    <property type="match status" value="5"/>
</dbReference>
<dbReference type="Gene3D" id="3.40.1520.20">
    <property type="match status" value="1"/>
</dbReference>
<dbReference type="SMART" id="SM00749">
    <property type="entry name" value="BON"/>
    <property type="match status" value="4"/>
</dbReference>
<protein>
    <submittedName>
        <fullName evidence="2">Osmotically-inducible protein OsmY, contains BON domain</fullName>
    </submittedName>
</protein>
<reference evidence="3" key="1">
    <citation type="submission" date="2017-06" db="EMBL/GenBank/DDBJ databases">
        <authorList>
            <person name="Varghese N."/>
            <person name="Submissions S."/>
        </authorList>
    </citation>
    <scope>NUCLEOTIDE SEQUENCE [LARGE SCALE GENOMIC DNA]</scope>
    <source>
        <strain evidence="3">DSM 11116</strain>
    </source>
</reference>
<dbReference type="InterPro" id="IPR014004">
    <property type="entry name" value="Transpt-assoc_nodulatn_dom_bac"/>
</dbReference>
<feature type="domain" description="BON" evidence="1">
    <location>
        <begin position="88"/>
        <end position="156"/>
    </location>
</feature>
<name>A0A212TP79_9BACT</name>
<dbReference type="InterPro" id="IPR007055">
    <property type="entry name" value="BON_dom"/>
</dbReference>
<dbReference type="Pfam" id="PF04972">
    <property type="entry name" value="BON"/>
    <property type="match status" value="6"/>
</dbReference>
<evidence type="ECO:0000259" key="1">
    <source>
        <dbReference type="PROSITE" id="PS50914"/>
    </source>
</evidence>
<feature type="domain" description="BON" evidence="1">
    <location>
        <begin position="319"/>
        <end position="387"/>
    </location>
</feature>
<dbReference type="AlphaFoldDB" id="A0A212TP79"/>
<keyword evidence="3" id="KW-1185">Reference proteome</keyword>
<dbReference type="Proteomes" id="UP000198131">
    <property type="component" value="Unassembled WGS sequence"/>
</dbReference>
<dbReference type="InterPro" id="IPR051686">
    <property type="entry name" value="Lipoprotein_DolP"/>
</dbReference>
<dbReference type="PANTHER" id="PTHR34606">
    <property type="entry name" value="BON DOMAIN-CONTAINING PROTEIN"/>
    <property type="match status" value="1"/>
</dbReference>
<proteinExistence type="predicted"/>
<gene>
    <name evidence="2" type="ORF">SAMN06265337_2086</name>
</gene>
<organism evidence="2 3">
    <name type="scientific">Hymenobacter gelipurpurascens</name>
    <dbReference type="NCBI Taxonomy" id="89968"/>
    <lineage>
        <taxon>Bacteria</taxon>
        <taxon>Pseudomonadati</taxon>
        <taxon>Bacteroidota</taxon>
        <taxon>Cytophagia</taxon>
        <taxon>Cytophagales</taxon>
        <taxon>Hymenobacteraceae</taxon>
        <taxon>Hymenobacter</taxon>
    </lineage>
</organism>
<evidence type="ECO:0000313" key="3">
    <source>
        <dbReference type="Proteomes" id="UP000198131"/>
    </source>
</evidence>
<feature type="domain" description="BON" evidence="1">
    <location>
        <begin position="162"/>
        <end position="230"/>
    </location>
</feature>
<evidence type="ECO:0000313" key="2">
    <source>
        <dbReference type="EMBL" id="SNC67829.1"/>
    </source>
</evidence>
<dbReference type="PANTHER" id="PTHR34606:SF15">
    <property type="entry name" value="BON DOMAIN-CONTAINING PROTEIN"/>
    <property type="match status" value="1"/>
</dbReference>
<dbReference type="EMBL" id="FYEW01000001">
    <property type="protein sequence ID" value="SNC67829.1"/>
    <property type="molecule type" value="Genomic_DNA"/>
</dbReference>
<feature type="domain" description="BON" evidence="1">
    <location>
        <begin position="246"/>
        <end position="314"/>
    </location>
</feature>
<accession>A0A212TP79</accession>
<dbReference type="OrthoDB" id="863206at2"/>
<feature type="domain" description="BON" evidence="1">
    <location>
        <begin position="16"/>
        <end position="84"/>
    </location>
</feature>
<dbReference type="RefSeq" id="WP_088843326.1">
    <property type="nucleotide sequence ID" value="NZ_FYEW01000001.1"/>
</dbReference>
<sequence length="480" mass="53362">MSPQSATISTTDDRLADTDITDAIELLFLLQKGVTSQLIDVRTHEGIVELTGFTSCLLSRERAEEMAKAVRGVRGVINELEIRTPDIPDEELLHSVEQALKQDPATREYNVRCQACEGRVTVEGTLQSWAEQQLVLQVLKSVRGVREIEKRLNTRDEDVTNSDKEIKTQLLELLEWDIRVKPDLITIQVNQGVVTLTGTVGTPTEHDRVVATAYLVGATQVDASNLFVAQWAMEKTLRRQQFTVKADEEVAQAVRDILSHDPRVRAFNPIVHVREGVVTLAGTVSNLRARQAAEQDAYNVVGVREVHNLLLVRIYLPSPDASIKQHIRAVLAADAYVGQYNFRVNVSNGKAHLYGTVCSHYDQQRAADLASSVLGVVELINWTQVGASREVVLTKAASISSKTTTPPASLDPDQVLEQRLRNRYYWSALLHNQEIDLTVRKGRVTLTGTVDSRLERQQAATEAIVCGAREVNNHLHPTHS</sequence>